<dbReference type="Proteomes" id="UP001500635">
    <property type="component" value="Unassembled WGS sequence"/>
</dbReference>
<dbReference type="EMBL" id="BAABFR010000026">
    <property type="protein sequence ID" value="GAA4391835.1"/>
    <property type="molecule type" value="Genomic_DNA"/>
</dbReference>
<keyword evidence="2" id="KW-1185">Reference proteome</keyword>
<dbReference type="PANTHER" id="PTHR41287">
    <property type="match status" value="1"/>
</dbReference>
<organism evidence="1 2">
    <name type="scientific">Tsukamurella soli</name>
    <dbReference type="NCBI Taxonomy" id="644556"/>
    <lineage>
        <taxon>Bacteria</taxon>
        <taxon>Bacillati</taxon>
        <taxon>Actinomycetota</taxon>
        <taxon>Actinomycetes</taxon>
        <taxon>Mycobacteriales</taxon>
        <taxon>Tsukamurellaceae</taxon>
        <taxon>Tsukamurella</taxon>
    </lineage>
</organism>
<evidence type="ECO:0000313" key="2">
    <source>
        <dbReference type="Proteomes" id="UP001500635"/>
    </source>
</evidence>
<dbReference type="InterPro" id="IPR027417">
    <property type="entry name" value="P-loop_NTPase"/>
</dbReference>
<dbReference type="Gene3D" id="3.40.50.300">
    <property type="entry name" value="P-loop containing nucleotide triphosphate hydrolases"/>
    <property type="match status" value="1"/>
</dbReference>
<evidence type="ECO:0008006" key="3">
    <source>
        <dbReference type="Google" id="ProtNLM"/>
    </source>
</evidence>
<evidence type="ECO:0000313" key="1">
    <source>
        <dbReference type="EMBL" id="GAA4391835.1"/>
    </source>
</evidence>
<protein>
    <recommendedName>
        <fullName evidence="3">Phage terminase-like protein, large subunit, contains N-terminal HTH domain</fullName>
    </recommendedName>
</protein>
<gene>
    <name evidence="1" type="ORF">GCM10023147_21130</name>
</gene>
<dbReference type="PANTHER" id="PTHR41287:SF1">
    <property type="entry name" value="PROTEIN YMFN"/>
    <property type="match status" value="1"/>
</dbReference>
<dbReference type="InterPro" id="IPR005021">
    <property type="entry name" value="Terminase_largesu-like"/>
</dbReference>
<sequence>MDERVGAQVPTHHLVPPSATNRGLEAVVLAKMGGLTLDPWQRNLMQDTLGFRDNGKFAAKEVGLIVPRQNGKSLSLVARILMGLFKLQEEKIIYTAHQLKTATEIHRATVDAIYRSKRLSALVTNVYQSNQERSIVLGGKGTNRTEQRVQFMTRGSGSGRGFAGDCVIFDEAYNLSPDVVADLLPTLSAKPNPQVWYVSSTGMPDSDALRQVHQRGLAGEKLLAFSEWAASDGCDLSDIENWYLTNPALGIRMDLETLELEWRALKDLPGGPERFARERLGMWASTDIDAAIPEGVWMNNIDGVNQIVGDIAIGFDVSPNQAHGAVYVAGQNANGLLTIERAHIDMGTQWIPEYIRGITERRKVRAVAFDGGSQASAIAPELTRLGVEAEATSLGGVGAACGQFFNATMESTLKHRDDGVLHTAVLTAIKLPFNKSDPDSRWKWGRRDMSIDISPLVASTMALHAFSVGRPVKKRSGKVFYA</sequence>
<accession>A0ABP8JK35</accession>
<reference evidence="2" key="1">
    <citation type="journal article" date="2019" name="Int. J. Syst. Evol. Microbiol.">
        <title>The Global Catalogue of Microorganisms (GCM) 10K type strain sequencing project: providing services to taxonomists for standard genome sequencing and annotation.</title>
        <authorList>
            <consortium name="The Broad Institute Genomics Platform"/>
            <consortium name="The Broad Institute Genome Sequencing Center for Infectious Disease"/>
            <person name="Wu L."/>
            <person name="Ma J."/>
        </authorList>
    </citation>
    <scope>NUCLEOTIDE SEQUENCE [LARGE SCALE GENOMIC DNA]</scope>
    <source>
        <strain evidence="2">JCM 17688</strain>
    </source>
</reference>
<proteinExistence type="predicted"/>
<name>A0ABP8JK35_9ACTN</name>
<dbReference type="RefSeq" id="WP_344994881.1">
    <property type="nucleotide sequence ID" value="NZ_BAABFR010000026.1"/>
</dbReference>
<comment type="caution">
    <text evidence="1">The sequence shown here is derived from an EMBL/GenBank/DDBJ whole genome shotgun (WGS) entry which is preliminary data.</text>
</comment>